<dbReference type="AlphaFoldDB" id="A0ABD2W7R7"/>
<accession>A0ABD2W7R7</accession>
<protein>
    <submittedName>
        <fullName evidence="1">Uncharacterized protein</fullName>
    </submittedName>
</protein>
<organism evidence="1 2">
    <name type="scientific">Trichogramma kaykai</name>
    <dbReference type="NCBI Taxonomy" id="54128"/>
    <lineage>
        <taxon>Eukaryota</taxon>
        <taxon>Metazoa</taxon>
        <taxon>Ecdysozoa</taxon>
        <taxon>Arthropoda</taxon>
        <taxon>Hexapoda</taxon>
        <taxon>Insecta</taxon>
        <taxon>Pterygota</taxon>
        <taxon>Neoptera</taxon>
        <taxon>Endopterygota</taxon>
        <taxon>Hymenoptera</taxon>
        <taxon>Apocrita</taxon>
        <taxon>Proctotrupomorpha</taxon>
        <taxon>Chalcidoidea</taxon>
        <taxon>Trichogrammatidae</taxon>
        <taxon>Trichogramma</taxon>
    </lineage>
</organism>
<evidence type="ECO:0000313" key="2">
    <source>
        <dbReference type="Proteomes" id="UP001627154"/>
    </source>
</evidence>
<dbReference type="EMBL" id="JBJJXI010000128">
    <property type="protein sequence ID" value="KAL3388714.1"/>
    <property type="molecule type" value="Genomic_DNA"/>
</dbReference>
<proteinExistence type="predicted"/>
<comment type="caution">
    <text evidence="1">The sequence shown here is derived from an EMBL/GenBank/DDBJ whole genome shotgun (WGS) entry which is preliminary data.</text>
</comment>
<keyword evidence="2" id="KW-1185">Reference proteome</keyword>
<dbReference type="Proteomes" id="UP001627154">
    <property type="component" value="Unassembled WGS sequence"/>
</dbReference>
<name>A0ABD2W7R7_9HYME</name>
<reference evidence="1 2" key="1">
    <citation type="journal article" date="2024" name="bioRxiv">
        <title>A reference genome for Trichogramma kaykai: A tiny desert-dwelling parasitoid wasp with competing sex-ratio distorters.</title>
        <authorList>
            <person name="Culotta J."/>
            <person name="Lindsey A.R."/>
        </authorList>
    </citation>
    <scope>NUCLEOTIDE SEQUENCE [LARGE SCALE GENOMIC DNA]</scope>
    <source>
        <strain evidence="1 2">KSX58</strain>
    </source>
</reference>
<sequence>MDAFFDGAKEIASLKPLFIAAHIKEDDFFNLDLPNIIKILNNDVNAVSLFLPAFQSEKRNKNNNIELGDEILADDEVAPMDLEKEKTLPANIPDDFEYVKNTLYYKLEKTIEGKVILGLYKYKKKILYRRLKYLIVQLFIIENPITYKITNQRWLEILEEVLELFPTITPTDWYQPQRTNAKGDEISASGCLVNYYKKYRTNLGWARIINTSSKKATNKPTTCTEVDNTDLSLLPLTDKDRSLYTLKHITDVWDESFTRRIQSLAQQKNKKIVIHFGAYWRKFVCLHSSFGLDLLKTDAIKILNKLVESNSLSSKIADNFVKRFRTRWDELSIKICDFEDSSPIESVKDFRNKYQYWKEIPKSVLALFYCAFRLTKLHTVKIEGKGTFKFLREQCVDHFITVLSDDSEIDSYKRKVKKQFEERGLEICPYIIFCGRLDAIKKLYVVVQDVHYEIKSTDPVEAVQVCMSTSLALHSWQDTCSYVWLYLLEHVHSIRPDLSAAFPVKKTANYVKNYIKKFDSSFSAEGITS</sequence>
<evidence type="ECO:0000313" key="1">
    <source>
        <dbReference type="EMBL" id="KAL3388714.1"/>
    </source>
</evidence>
<gene>
    <name evidence="1" type="ORF">TKK_016145</name>
</gene>